<accession>A0A8H7U7B0</accession>
<dbReference type="AlphaFoldDB" id="A0A8H7U7B0"/>
<dbReference type="EMBL" id="JADOXO010000004">
    <property type="protein sequence ID" value="KAF9821423.1"/>
    <property type="molecule type" value="Genomic_DNA"/>
</dbReference>
<evidence type="ECO:0000313" key="2">
    <source>
        <dbReference type="Proteomes" id="UP000639403"/>
    </source>
</evidence>
<gene>
    <name evidence="1" type="ORF">IEO21_00669</name>
</gene>
<comment type="caution">
    <text evidence="1">The sequence shown here is derived from an EMBL/GenBank/DDBJ whole genome shotgun (WGS) entry which is preliminary data.</text>
</comment>
<proteinExistence type="predicted"/>
<reference evidence="1" key="2">
    <citation type="journal article" name="Front. Microbiol.">
        <title>Degradative Capacity of Two Strains of Rhodonia placenta: From Phenotype to Genotype.</title>
        <authorList>
            <person name="Kolle M."/>
            <person name="Horta M.A.C."/>
            <person name="Nowrousian M."/>
            <person name="Ohm R.A."/>
            <person name="Benz J.P."/>
            <person name="Pilgard A."/>
        </authorList>
    </citation>
    <scope>NUCLEOTIDE SEQUENCE</scope>
    <source>
        <strain evidence="1">FPRL280</strain>
    </source>
</reference>
<evidence type="ECO:0008006" key="3">
    <source>
        <dbReference type="Google" id="ProtNLM"/>
    </source>
</evidence>
<evidence type="ECO:0000313" key="1">
    <source>
        <dbReference type="EMBL" id="KAF9821423.1"/>
    </source>
</evidence>
<name>A0A8H7U7B0_9APHY</name>
<organism evidence="1 2">
    <name type="scientific">Rhodonia placenta</name>
    <dbReference type="NCBI Taxonomy" id="104341"/>
    <lineage>
        <taxon>Eukaryota</taxon>
        <taxon>Fungi</taxon>
        <taxon>Dikarya</taxon>
        <taxon>Basidiomycota</taxon>
        <taxon>Agaricomycotina</taxon>
        <taxon>Agaricomycetes</taxon>
        <taxon>Polyporales</taxon>
        <taxon>Adustoporiaceae</taxon>
        <taxon>Rhodonia</taxon>
    </lineage>
</organism>
<sequence>MSLTALPTELLDAICEPLASNASTLASLARACAATHGSAMRMLYRSVSVSTYAGNLPIVHTLAIRPELARHVRSFAITLDDSDAVLRPYYALLQAALQQMSQLESLELHVDSTASWVLLDLNDPSRLEHFACAFPLDPNVTAFLSRTPALRSLQIADPAPSTVPALHSMHFPLLESYTGPASLLPLLASRPLTTIHLSGDLKIEDIPHSGSAPEAKTGDVQIMSAITSAPPVLLLETLARAYPGLVCLRLMTTFAFWQAPDMTLYSRIADTLASMSSLTVFELSGMHWESRPKSPGSLPAVGGERKEWISPPVTPRAAENQGEVETFLENQNQNLGFGEAFLDWSY</sequence>
<reference evidence="1" key="1">
    <citation type="submission" date="2020-11" db="EMBL/GenBank/DDBJ databases">
        <authorList>
            <person name="Koelle M."/>
            <person name="Horta M.A.C."/>
            <person name="Nowrousian M."/>
            <person name="Ohm R.A."/>
            <person name="Benz P."/>
            <person name="Pilgard A."/>
        </authorList>
    </citation>
    <scope>NUCLEOTIDE SEQUENCE</scope>
    <source>
        <strain evidence="1">FPRL280</strain>
    </source>
</reference>
<protein>
    <recommendedName>
        <fullName evidence="3">F-box domain-containing protein</fullName>
    </recommendedName>
</protein>
<dbReference type="Proteomes" id="UP000639403">
    <property type="component" value="Unassembled WGS sequence"/>
</dbReference>